<proteinExistence type="predicted"/>
<accession>A0ABN8YR32</accession>
<dbReference type="Proteomes" id="UP001176941">
    <property type="component" value="Chromosome 20"/>
</dbReference>
<gene>
    <name evidence="2" type="ORF">MRATA1EN1_LOCUS11293</name>
</gene>
<evidence type="ECO:0000256" key="1">
    <source>
        <dbReference type="SAM" id="SignalP"/>
    </source>
</evidence>
<dbReference type="EMBL" id="OX459956">
    <property type="protein sequence ID" value="CAI9162331.1"/>
    <property type="molecule type" value="Genomic_DNA"/>
</dbReference>
<feature type="chain" id="PRO_5045312491" description="Secreted protein" evidence="1">
    <location>
        <begin position="34"/>
        <end position="117"/>
    </location>
</feature>
<name>A0ABN8YR32_RANTA</name>
<evidence type="ECO:0000313" key="2">
    <source>
        <dbReference type="EMBL" id="CAI9162331.1"/>
    </source>
</evidence>
<keyword evidence="1" id="KW-0732">Signal</keyword>
<feature type="signal peptide" evidence="1">
    <location>
        <begin position="1"/>
        <end position="33"/>
    </location>
</feature>
<keyword evidence="3" id="KW-1185">Reference proteome</keyword>
<sequence length="117" mass="12452">MPSAMSSACTLALSDHAIALHIALCLLAQACRGLCARVQSCSCSPSGAPYAAPLVTSLRASRHVRGEAARTCKNFPKRVLITIPLHRLRALVPVEVCLASGDFPKPYFVLKCIHLGL</sequence>
<organism evidence="2 3">
    <name type="scientific">Rangifer tarandus platyrhynchus</name>
    <name type="common">Svalbard reindeer</name>
    <dbReference type="NCBI Taxonomy" id="3082113"/>
    <lineage>
        <taxon>Eukaryota</taxon>
        <taxon>Metazoa</taxon>
        <taxon>Chordata</taxon>
        <taxon>Craniata</taxon>
        <taxon>Vertebrata</taxon>
        <taxon>Euteleostomi</taxon>
        <taxon>Mammalia</taxon>
        <taxon>Eutheria</taxon>
        <taxon>Laurasiatheria</taxon>
        <taxon>Artiodactyla</taxon>
        <taxon>Ruminantia</taxon>
        <taxon>Pecora</taxon>
        <taxon>Cervidae</taxon>
        <taxon>Odocoileinae</taxon>
        <taxon>Rangifer</taxon>
    </lineage>
</organism>
<protein>
    <recommendedName>
        <fullName evidence="4">Secreted protein</fullName>
    </recommendedName>
</protein>
<evidence type="ECO:0000313" key="3">
    <source>
        <dbReference type="Proteomes" id="UP001176941"/>
    </source>
</evidence>
<evidence type="ECO:0008006" key="4">
    <source>
        <dbReference type="Google" id="ProtNLM"/>
    </source>
</evidence>
<reference evidence="2" key="1">
    <citation type="submission" date="2023-04" db="EMBL/GenBank/DDBJ databases">
        <authorList>
            <consortium name="ELIXIR-Norway"/>
        </authorList>
    </citation>
    <scope>NUCLEOTIDE SEQUENCE [LARGE SCALE GENOMIC DNA]</scope>
</reference>